<dbReference type="RefSeq" id="WP_006199187.1">
    <property type="nucleotide sequence ID" value="NZ_CAWMRI010000028.1"/>
</dbReference>
<dbReference type="Proteomes" id="UP000076555">
    <property type="component" value="Unassembled WGS sequence"/>
</dbReference>
<proteinExistence type="predicted"/>
<accession>A0A166KMA6</accession>
<dbReference type="PANTHER" id="PTHR35586">
    <property type="entry name" value="SLL1691 PROTEIN"/>
    <property type="match status" value="1"/>
</dbReference>
<sequence length="330" mass="38778">MMTEQYTDYDSPWKEVIELYFPRFLEFFFPLAEAAIDWTRPYEFLDTELQQLEPDAEIGRRWVDKVAKVWLLDGQEAWVLVHVEVQGQYDSKFPERMYTYNYRLFDRHKKPVISLAVLADEQANWRPSNYSYQLGGCRVSLEFPIAKLLDYEQAWETLEQTTNPFGIIVMAHLKTKATQRNPESRLQWKLSLVRQLFQRGYSREDVLELFRFIDWVMLLPEELALSFKTEVKSYEESSRMRYVTSIERLAKQEGIEQGLEQGLEQGIIQMGRDNVIDILETRFGEVPDSIVSVINGIEEASVLKMLLKRAIAISSIAEFQQVLDDLTTRE</sequence>
<dbReference type="AlphaFoldDB" id="A0A166KMA6"/>
<dbReference type="EMBL" id="LWAJ01000028">
    <property type="protein sequence ID" value="KZL51308.1"/>
    <property type="molecule type" value="Genomic_DNA"/>
</dbReference>
<name>A0A166KMA6_NODSP</name>
<evidence type="ECO:0000313" key="1">
    <source>
        <dbReference type="EMBL" id="KZL51308.1"/>
    </source>
</evidence>
<reference evidence="1 2" key="1">
    <citation type="submission" date="2016-04" db="EMBL/GenBank/DDBJ databases">
        <title>Draft Genome Assembly of the Bloom-forming Cyanobacterium Nodularia spumigena Strain CENA596 in Shrimp Production Ponds.</title>
        <authorList>
            <person name="Popin R.V."/>
            <person name="Rigonato J."/>
            <person name="Abreu V.A."/>
            <person name="Andreote A.P."/>
            <person name="Silveira S.B."/>
            <person name="Odebrecht C."/>
            <person name="Fiore M.F."/>
        </authorList>
    </citation>
    <scope>NUCLEOTIDE SEQUENCE [LARGE SCALE GENOMIC DNA]</scope>
    <source>
        <strain evidence="1 2">CENA596</strain>
    </source>
</reference>
<dbReference type="GeneID" id="78018637"/>
<gene>
    <name evidence="1" type="ORF">A2T98_02855</name>
</gene>
<dbReference type="OrthoDB" id="569771at2"/>
<evidence type="ECO:0000313" key="2">
    <source>
        <dbReference type="Proteomes" id="UP000076555"/>
    </source>
</evidence>
<comment type="caution">
    <text evidence="1">The sequence shown here is derived from an EMBL/GenBank/DDBJ whole genome shotgun (WGS) entry which is preliminary data.</text>
</comment>
<dbReference type="PANTHER" id="PTHR35586:SF1">
    <property type="entry name" value="SLL1691 PROTEIN"/>
    <property type="match status" value="1"/>
</dbReference>
<organism evidence="1 2">
    <name type="scientific">Nodularia spumigena CENA596</name>
    <dbReference type="NCBI Taxonomy" id="1819295"/>
    <lineage>
        <taxon>Bacteria</taxon>
        <taxon>Bacillati</taxon>
        <taxon>Cyanobacteriota</taxon>
        <taxon>Cyanophyceae</taxon>
        <taxon>Nostocales</taxon>
        <taxon>Nodulariaceae</taxon>
        <taxon>Nodularia</taxon>
    </lineage>
</organism>
<protein>
    <submittedName>
        <fullName evidence="1">Transposase</fullName>
    </submittedName>
</protein>